<protein>
    <submittedName>
        <fullName evidence="2">Hypothetical cyanophage protein</fullName>
    </submittedName>
</protein>
<dbReference type="EMBL" id="FM207411">
    <property type="protein sequence ID" value="CAR63353.1"/>
    <property type="molecule type" value="Genomic_DNA"/>
</dbReference>
<dbReference type="RefSeq" id="YP_003097390.1">
    <property type="nucleotide sequence ID" value="NC_013085.1"/>
</dbReference>
<evidence type="ECO:0000256" key="1">
    <source>
        <dbReference type="SAM" id="MobiDB-lite"/>
    </source>
</evidence>
<organism evidence="2 3">
    <name type="scientific">Synechococcus phage S-RSM4</name>
    <dbReference type="NCBI Taxonomy" id="555387"/>
    <lineage>
        <taxon>Viruses</taxon>
        <taxon>Duplodnaviria</taxon>
        <taxon>Heunggongvirae</taxon>
        <taxon>Uroviricota</taxon>
        <taxon>Caudoviricetes</taxon>
        <taxon>Pantevenvirales</taxon>
        <taxon>Kyanoviridae</taxon>
        <taxon>Gibbetvirus</taxon>
        <taxon>Gibbetvirus rsm4</taxon>
    </lineage>
</organism>
<keyword evidence="3" id="KW-1185">Reference proteome</keyword>
<dbReference type="KEGG" id="vg:8303363"/>
<sequence length="48" mass="5298">MARSKVGLSGQKVIESTPKNTRQGRGKNTKYSATSRNSAKKRYRGQGK</sequence>
<gene>
    <name evidence="2" type="ORF">SRSM4_156</name>
</gene>
<reference evidence="2 3" key="1">
    <citation type="journal article" date="2009" name="Environ. Microbiol.">
        <title>Comparative genomics of marine cyanomyoviruses reveals the widespread occurrence of Synechococcus host genes localized to a hyperplastic region: implications for mechanisms of cyanophage evolution.</title>
        <authorList>
            <person name="Millard A.D."/>
            <person name="Zwirglmaier K."/>
            <person name="Downey M.J."/>
            <person name="Mann N.H."/>
            <person name="Scanlan D.J."/>
        </authorList>
    </citation>
    <scope>NUCLEOTIDE SEQUENCE</scope>
</reference>
<dbReference type="GeneID" id="8303363"/>
<accession>C7BVC4</accession>
<feature type="compositionally biased region" description="Basic residues" evidence="1">
    <location>
        <begin position="38"/>
        <end position="48"/>
    </location>
</feature>
<feature type="region of interest" description="Disordered" evidence="1">
    <location>
        <begin position="1"/>
        <end position="48"/>
    </location>
</feature>
<dbReference type="OrthoDB" id="27555at10239"/>
<evidence type="ECO:0000313" key="3">
    <source>
        <dbReference type="Proteomes" id="UP000001515"/>
    </source>
</evidence>
<proteinExistence type="predicted"/>
<name>C7BVC4_9CAUD</name>
<evidence type="ECO:0000313" key="2">
    <source>
        <dbReference type="EMBL" id="CAR63353.1"/>
    </source>
</evidence>
<dbReference type="Proteomes" id="UP000001515">
    <property type="component" value="Segment"/>
</dbReference>